<dbReference type="AlphaFoldDB" id="A0A381UNI4"/>
<proteinExistence type="predicted"/>
<accession>A0A381UNI4</accession>
<feature type="non-terminal residue" evidence="1">
    <location>
        <position position="29"/>
    </location>
</feature>
<dbReference type="EMBL" id="UINC01006733">
    <property type="protein sequence ID" value="SVA29301.1"/>
    <property type="molecule type" value="Genomic_DNA"/>
</dbReference>
<name>A0A381UNI4_9ZZZZ</name>
<evidence type="ECO:0000313" key="1">
    <source>
        <dbReference type="EMBL" id="SVA29301.1"/>
    </source>
</evidence>
<gene>
    <name evidence="1" type="ORF">METZ01_LOCUS82155</name>
</gene>
<reference evidence="1" key="1">
    <citation type="submission" date="2018-05" db="EMBL/GenBank/DDBJ databases">
        <authorList>
            <person name="Lanie J.A."/>
            <person name="Ng W.-L."/>
            <person name="Kazmierczak K.M."/>
            <person name="Andrzejewski T.M."/>
            <person name="Davidsen T.M."/>
            <person name="Wayne K.J."/>
            <person name="Tettelin H."/>
            <person name="Glass J.I."/>
            <person name="Rusch D."/>
            <person name="Podicherti R."/>
            <person name="Tsui H.-C.T."/>
            <person name="Winkler M.E."/>
        </authorList>
    </citation>
    <scope>NUCLEOTIDE SEQUENCE</scope>
</reference>
<sequence length="29" mass="3317">MKDPKHWDRQLLATTCTDTVTRLVAEACL</sequence>
<protein>
    <submittedName>
        <fullName evidence="1">Uncharacterized protein</fullName>
    </submittedName>
</protein>
<organism evidence="1">
    <name type="scientific">marine metagenome</name>
    <dbReference type="NCBI Taxonomy" id="408172"/>
    <lineage>
        <taxon>unclassified sequences</taxon>
        <taxon>metagenomes</taxon>
        <taxon>ecological metagenomes</taxon>
    </lineage>
</organism>